<dbReference type="Ensembl" id="ENSAPLT00000020594.1">
    <property type="protein sequence ID" value="ENSAPLP00000023620.1"/>
    <property type="gene ID" value="ENSAPLG00000027999.1"/>
</dbReference>
<reference evidence="1" key="3">
    <citation type="submission" date="2025-09" db="UniProtKB">
        <authorList>
            <consortium name="Ensembl"/>
        </authorList>
    </citation>
    <scope>IDENTIFICATION</scope>
</reference>
<proteinExistence type="predicted"/>
<reference evidence="1" key="2">
    <citation type="submission" date="2025-08" db="UniProtKB">
        <authorList>
            <consortium name="Ensembl"/>
        </authorList>
    </citation>
    <scope>IDENTIFICATION</scope>
</reference>
<accession>A0A493TD90</accession>
<dbReference type="AlphaFoldDB" id="A0A493TD90"/>
<keyword evidence="2" id="KW-1185">Reference proteome</keyword>
<protein>
    <submittedName>
        <fullName evidence="1">Uncharacterized protein</fullName>
    </submittedName>
</protein>
<evidence type="ECO:0000313" key="2">
    <source>
        <dbReference type="Proteomes" id="UP000016666"/>
    </source>
</evidence>
<dbReference type="Proteomes" id="UP000016666">
    <property type="component" value="Chromosome 1"/>
</dbReference>
<reference evidence="1 2" key="1">
    <citation type="submission" date="2017-10" db="EMBL/GenBank/DDBJ databases">
        <title>A new Pekin duck reference genome.</title>
        <authorList>
            <person name="Hou Z.-C."/>
            <person name="Zhou Z.-K."/>
            <person name="Zhu F."/>
            <person name="Hou S.-S."/>
        </authorList>
    </citation>
    <scope>NUCLEOTIDE SEQUENCE [LARGE SCALE GENOMIC DNA]</scope>
</reference>
<name>A0A493TD90_ANAPP</name>
<sequence length="40" mass="4489">MLRRSKAEVERYVASVQASAPSLREVSEASEFYFIPLPSS</sequence>
<organism evidence="1 2">
    <name type="scientific">Anas platyrhynchos platyrhynchos</name>
    <name type="common">Northern mallard</name>
    <dbReference type="NCBI Taxonomy" id="8840"/>
    <lineage>
        <taxon>Eukaryota</taxon>
        <taxon>Metazoa</taxon>
        <taxon>Chordata</taxon>
        <taxon>Craniata</taxon>
        <taxon>Vertebrata</taxon>
        <taxon>Euteleostomi</taxon>
        <taxon>Archelosauria</taxon>
        <taxon>Archosauria</taxon>
        <taxon>Dinosauria</taxon>
        <taxon>Saurischia</taxon>
        <taxon>Theropoda</taxon>
        <taxon>Coelurosauria</taxon>
        <taxon>Aves</taxon>
        <taxon>Neognathae</taxon>
        <taxon>Galloanserae</taxon>
        <taxon>Anseriformes</taxon>
        <taxon>Anatidae</taxon>
        <taxon>Anatinae</taxon>
        <taxon>Anas</taxon>
    </lineage>
</organism>
<evidence type="ECO:0000313" key="1">
    <source>
        <dbReference type="Ensembl" id="ENSAPLP00000023620.1"/>
    </source>
</evidence>